<protein>
    <submittedName>
        <fullName evidence="1">Reverse transcriptase</fullName>
    </submittedName>
</protein>
<name>A0A5B6V7L8_9ROSI</name>
<keyword evidence="1" id="KW-0808">Transferase</keyword>
<dbReference type="OrthoDB" id="999775at2759"/>
<comment type="caution">
    <text evidence="1">The sequence shown here is derived from an EMBL/GenBank/DDBJ whole genome shotgun (WGS) entry which is preliminary data.</text>
</comment>
<keyword evidence="1" id="KW-0548">Nucleotidyltransferase</keyword>
<dbReference type="EMBL" id="SMMG02000007">
    <property type="protein sequence ID" value="KAA3465125.1"/>
    <property type="molecule type" value="Genomic_DNA"/>
</dbReference>
<proteinExistence type="predicted"/>
<dbReference type="Proteomes" id="UP000325315">
    <property type="component" value="Unassembled WGS sequence"/>
</dbReference>
<evidence type="ECO:0000313" key="1">
    <source>
        <dbReference type="EMBL" id="KAA3465125.1"/>
    </source>
</evidence>
<sequence length="100" mass="11819">MGDKNTTFFHKSATHRRRKNNVNGLEDEFRYLKTETEEMEKMATYYFKELFSSKEVNDCSKLMEYFQPNITEEHSRDLMAKFTKDEIVLAVKSIAPLKAP</sequence>
<reference evidence="2" key="1">
    <citation type="journal article" date="2019" name="Plant Biotechnol. J.">
        <title>Genome sequencing of the Australian wild diploid species Gossypium australe highlights disease resistance and delayed gland morphogenesis.</title>
        <authorList>
            <person name="Cai Y."/>
            <person name="Cai X."/>
            <person name="Wang Q."/>
            <person name="Wang P."/>
            <person name="Zhang Y."/>
            <person name="Cai C."/>
            <person name="Xu Y."/>
            <person name="Wang K."/>
            <person name="Zhou Z."/>
            <person name="Wang C."/>
            <person name="Geng S."/>
            <person name="Li B."/>
            <person name="Dong Q."/>
            <person name="Hou Y."/>
            <person name="Wang H."/>
            <person name="Ai P."/>
            <person name="Liu Z."/>
            <person name="Yi F."/>
            <person name="Sun M."/>
            <person name="An G."/>
            <person name="Cheng J."/>
            <person name="Zhang Y."/>
            <person name="Shi Q."/>
            <person name="Xie Y."/>
            <person name="Shi X."/>
            <person name="Chang Y."/>
            <person name="Huang F."/>
            <person name="Chen Y."/>
            <person name="Hong S."/>
            <person name="Mi L."/>
            <person name="Sun Q."/>
            <person name="Zhang L."/>
            <person name="Zhou B."/>
            <person name="Peng R."/>
            <person name="Zhang X."/>
            <person name="Liu F."/>
        </authorList>
    </citation>
    <scope>NUCLEOTIDE SEQUENCE [LARGE SCALE GENOMIC DNA]</scope>
    <source>
        <strain evidence="2">cv. PA1801</strain>
    </source>
</reference>
<keyword evidence="1" id="KW-0695">RNA-directed DNA polymerase</keyword>
<dbReference type="AlphaFoldDB" id="A0A5B6V7L8"/>
<organism evidence="1 2">
    <name type="scientific">Gossypium australe</name>
    <dbReference type="NCBI Taxonomy" id="47621"/>
    <lineage>
        <taxon>Eukaryota</taxon>
        <taxon>Viridiplantae</taxon>
        <taxon>Streptophyta</taxon>
        <taxon>Embryophyta</taxon>
        <taxon>Tracheophyta</taxon>
        <taxon>Spermatophyta</taxon>
        <taxon>Magnoliopsida</taxon>
        <taxon>eudicotyledons</taxon>
        <taxon>Gunneridae</taxon>
        <taxon>Pentapetalae</taxon>
        <taxon>rosids</taxon>
        <taxon>malvids</taxon>
        <taxon>Malvales</taxon>
        <taxon>Malvaceae</taxon>
        <taxon>Malvoideae</taxon>
        <taxon>Gossypium</taxon>
    </lineage>
</organism>
<accession>A0A5B6V7L8</accession>
<dbReference type="GO" id="GO:0003964">
    <property type="term" value="F:RNA-directed DNA polymerase activity"/>
    <property type="evidence" value="ECO:0007669"/>
    <property type="project" value="UniProtKB-KW"/>
</dbReference>
<keyword evidence="2" id="KW-1185">Reference proteome</keyword>
<gene>
    <name evidence="1" type="ORF">EPI10_000326</name>
</gene>
<evidence type="ECO:0000313" key="2">
    <source>
        <dbReference type="Proteomes" id="UP000325315"/>
    </source>
</evidence>